<evidence type="ECO:0000259" key="1">
    <source>
        <dbReference type="Pfam" id="PF01738"/>
    </source>
</evidence>
<dbReference type="SUPFAM" id="SSF53474">
    <property type="entry name" value="alpha/beta-Hydrolases"/>
    <property type="match status" value="1"/>
</dbReference>
<dbReference type="InterPro" id="IPR029058">
    <property type="entry name" value="AB_hydrolase_fold"/>
</dbReference>
<dbReference type="Proteomes" id="UP000053557">
    <property type="component" value="Unassembled WGS sequence"/>
</dbReference>
<organism evidence="2 3">
    <name type="scientific">Ferroacidibacillus organovorans</name>
    <dbReference type="NCBI Taxonomy" id="1765683"/>
    <lineage>
        <taxon>Bacteria</taxon>
        <taxon>Bacillati</taxon>
        <taxon>Bacillota</taxon>
        <taxon>Bacilli</taxon>
        <taxon>Bacillales</taxon>
        <taxon>Alicyclobacillaceae</taxon>
        <taxon>Ferroacidibacillus</taxon>
    </lineage>
</organism>
<gene>
    <name evidence="2" type="ORF">ATW55_03425</name>
</gene>
<evidence type="ECO:0000313" key="2">
    <source>
        <dbReference type="EMBL" id="KUO96379.1"/>
    </source>
</evidence>
<dbReference type="OrthoDB" id="9796570at2"/>
<accession>A0A124IW56</accession>
<dbReference type="EMBL" id="LPVJ01000019">
    <property type="protein sequence ID" value="KUO96379.1"/>
    <property type="molecule type" value="Genomic_DNA"/>
</dbReference>
<comment type="caution">
    <text evidence="2">The sequence shown here is derived from an EMBL/GenBank/DDBJ whole genome shotgun (WGS) entry which is preliminary data.</text>
</comment>
<dbReference type="GO" id="GO:0016787">
    <property type="term" value="F:hydrolase activity"/>
    <property type="evidence" value="ECO:0007669"/>
    <property type="project" value="InterPro"/>
</dbReference>
<dbReference type="Pfam" id="PF01738">
    <property type="entry name" value="DLH"/>
    <property type="match status" value="1"/>
</dbReference>
<proteinExistence type="predicted"/>
<name>A0A124IW56_9BACL</name>
<dbReference type="InterPro" id="IPR002925">
    <property type="entry name" value="Dienelactn_hydro"/>
</dbReference>
<evidence type="ECO:0000313" key="3">
    <source>
        <dbReference type="Proteomes" id="UP000053557"/>
    </source>
</evidence>
<keyword evidence="3" id="KW-1185">Reference proteome</keyword>
<protein>
    <recommendedName>
        <fullName evidence="1">Dienelactone hydrolase domain-containing protein</fullName>
    </recommendedName>
</protein>
<sequence>MDFHHTFVRKQGHSKKILILLHGTGGDENDLLSLGAFLAPEASLLGIRGKVKEGQANRFFRRLSEGVFDEEDLIFRTRELAAFLEEAKEHYGIREGEWIAVGYSNGANIAASLLLLEPEVLSAAILFRAMMPLTPSRLPDLLGHAVFMSSGREDPIVPNDSSERLEKTLVTAGAVVSHEWQNAGHGLLQSEFVSAKVWLSSHMG</sequence>
<reference evidence="2 3" key="1">
    <citation type="submission" date="2015-12" db="EMBL/GenBank/DDBJ databases">
        <title>Draft genome sequence of Acidibacillus ferrooxidans ITV001, isolated from a chalcopyrite acid mine drainage site in Brazil.</title>
        <authorList>
            <person name="Dall'Agnol H."/>
            <person name="Nancucheo I."/>
            <person name="Johnson B."/>
            <person name="Oliveira R."/>
            <person name="Leite L."/>
            <person name="Pylro V."/>
            <person name="Nunes G.L."/>
            <person name="Tzotzos G."/>
            <person name="Fernandes G.R."/>
            <person name="Dutra J."/>
            <person name="Orellana S.C."/>
            <person name="Oliveira G."/>
        </authorList>
    </citation>
    <scope>NUCLEOTIDE SEQUENCE [LARGE SCALE GENOMIC DNA]</scope>
    <source>
        <strain evidence="3">ITV01</strain>
    </source>
</reference>
<feature type="domain" description="Dienelactone hydrolase" evidence="1">
    <location>
        <begin position="79"/>
        <end position="189"/>
    </location>
</feature>
<dbReference type="Gene3D" id="3.40.50.1820">
    <property type="entry name" value="alpha/beta hydrolase"/>
    <property type="match status" value="1"/>
</dbReference>
<dbReference type="AlphaFoldDB" id="A0A124IW56"/>
<dbReference type="RefSeq" id="WP_067714143.1">
    <property type="nucleotide sequence ID" value="NZ_LPVJ01000019.1"/>
</dbReference>